<name>A0ABY3YR27_9FLAO</name>
<sequence length="192" mass="22720">MTKIKINNNFFVITGGPGVGKTTVLKELENRNYKVIPEIARELIREQNQNNGNALPWKNKELYKDLMFERSVKSFEQTGRTENKEKPVFFDRGFLDAVCYAKLIGSEISEQMESYAKKWRYHKNVFIFPPWRDIYEKDNERKQDWNEAVLTFEKMTETYKNYGYAIIEIPKMPVNERVEFILGLIEQTTPAE</sequence>
<evidence type="ECO:0000259" key="1">
    <source>
        <dbReference type="Pfam" id="PF13521"/>
    </source>
</evidence>
<dbReference type="InterPro" id="IPR027417">
    <property type="entry name" value="P-loop_NTPase"/>
</dbReference>
<dbReference type="RefSeq" id="WP_242938319.1">
    <property type="nucleotide sequence ID" value="NZ_CP094326.1"/>
</dbReference>
<dbReference type="Proteomes" id="UP000829476">
    <property type="component" value="Chromosome"/>
</dbReference>
<dbReference type="Pfam" id="PF13521">
    <property type="entry name" value="AAA_28"/>
    <property type="match status" value="1"/>
</dbReference>
<dbReference type="EMBL" id="CP094326">
    <property type="protein sequence ID" value="UNY99951.1"/>
    <property type="molecule type" value="Genomic_DNA"/>
</dbReference>
<feature type="domain" description="NadR/Ttd14 AAA" evidence="1">
    <location>
        <begin position="11"/>
        <end position="177"/>
    </location>
</feature>
<accession>A0ABY3YR27</accession>
<reference evidence="2 3" key="1">
    <citation type="journal article" date="2018" name="Int. J. Syst. Evol. Microbiol.">
        <title>Zhouia spongiae sp. nov., isolated from a marine sponge.</title>
        <authorList>
            <person name="Zhuang L."/>
            <person name="Lin B."/>
            <person name="Qin F."/>
            <person name="Luo L."/>
        </authorList>
    </citation>
    <scope>NUCLEOTIDE SEQUENCE [LARGE SCALE GENOMIC DNA]</scope>
    <source>
        <strain evidence="2 3">HN-Y44</strain>
    </source>
</reference>
<dbReference type="Gene3D" id="3.40.50.300">
    <property type="entry name" value="P-loop containing nucleotide triphosphate hydrolases"/>
    <property type="match status" value="1"/>
</dbReference>
<proteinExistence type="predicted"/>
<gene>
    <name evidence="2" type="ORF">MQE36_06280</name>
</gene>
<evidence type="ECO:0000313" key="3">
    <source>
        <dbReference type="Proteomes" id="UP000829476"/>
    </source>
</evidence>
<dbReference type="SUPFAM" id="SSF52540">
    <property type="entry name" value="P-loop containing nucleoside triphosphate hydrolases"/>
    <property type="match status" value="1"/>
</dbReference>
<dbReference type="InterPro" id="IPR038727">
    <property type="entry name" value="NadR/Ttd14_AAA_dom"/>
</dbReference>
<evidence type="ECO:0000313" key="2">
    <source>
        <dbReference type="EMBL" id="UNY99951.1"/>
    </source>
</evidence>
<keyword evidence="3" id="KW-1185">Reference proteome</keyword>
<protein>
    <submittedName>
        <fullName evidence="2">AAA family ATPase</fullName>
    </submittedName>
</protein>
<organism evidence="2 3">
    <name type="scientific">Zhouia spongiae</name>
    <dbReference type="NCBI Taxonomy" id="2202721"/>
    <lineage>
        <taxon>Bacteria</taxon>
        <taxon>Pseudomonadati</taxon>
        <taxon>Bacteroidota</taxon>
        <taxon>Flavobacteriia</taxon>
        <taxon>Flavobacteriales</taxon>
        <taxon>Flavobacteriaceae</taxon>
        <taxon>Zhouia</taxon>
    </lineage>
</organism>